<reference evidence="1" key="1">
    <citation type="journal article" date="2021" name="Proc. Natl. Acad. Sci. U.S.A.">
        <title>A Catalog of Tens of Thousands of Viruses from Human Metagenomes Reveals Hidden Associations with Chronic Diseases.</title>
        <authorList>
            <person name="Tisza M.J."/>
            <person name="Buck C.B."/>
        </authorList>
    </citation>
    <scope>NUCLEOTIDE SEQUENCE</scope>
    <source>
        <strain evidence="1">Ctg5k4</strain>
    </source>
</reference>
<organism evidence="1">
    <name type="scientific">Siphoviridae sp. ctg5k4</name>
    <dbReference type="NCBI Taxonomy" id="2826418"/>
    <lineage>
        <taxon>Viruses</taxon>
        <taxon>Duplodnaviria</taxon>
        <taxon>Heunggongvirae</taxon>
        <taxon>Uroviricota</taxon>
        <taxon>Caudoviricetes</taxon>
    </lineage>
</organism>
<dbReference type="InterPro" id="IPR012865">
    <property type="entry name" value="DUF1642"/>
</dbReference>
<dbReference type="EMBL" id="BK014843">
    <property type="protein sequence ID" value="DAD78408.1"/>
    <property type="molecule type" value="Genomic_DNA"/>
</dbReference>
<protein>
    <submittedName>
        <fullName evidence="1">Uncharacterized protein</fullName>
    </submittedName>
</protein>
<proteinExistence type="predicted"/>
<name>A0A8S5M8B2_9CAUD</name>
<sequence length="168" mass="20002">MNRLEKAIEVVNDIVTESDIEEKDRQDALAYLESLKPLVPSCFADWYEKLPLKRMSYVLDIYHNTHLIMPSNVYDWIYGLKHRMEMVLSDIERFGYRIEREKLFVIRTPALKCLPQVYYVIEHGADTEAKYQFTTDKNKATKFTVNDAYYVRTKIRIDWVLEEAGEDY</sequence>
<evidence type="ECO:0000313" key="1">
    <source>
        <dbReference type="EMBL" id="DAD78408.1"/>
    </source>
</evidence>
<accession>A0A8S5M8B2</accession>
<dbReference type="Pfam" id="PF07852">
    <property type="entry name" value="DUF1642"/>
    <property type="match status" value="1"/>
</dbReference>